<dbReference type="GO" id="GO:0015833">
    <property type="term" value="P:peptide transport"/>
    <property type="evidence" value="ECO:0007669"/>
    <property type="project" value="TreeGrafter"/>
</dbReference>
<comment type="similarity">
    <text evidence="2">Belongs to the bacterial solute-binding protein 5 family.</text>
</comment>
<comment type="subcellular location">
    <subcellularLocation>
        <location evidence="1">Periplasm</location>
    </subcellularLocation>
</comment>
<evidence type="ECO:0000259" key="4">
    <source>
        <dbReference type="Pfam" id="PF00496"/>
    </source>
</evidence>
<evidence type="ECO:0000313" key="5">
    <source>
        <dbReference type="EMBL" id="MVO16580.1"/>
    </source>
</evidence>
<name>A0A6L6WGI5_9RHOB</name>
<keyword evidence="6" id="KW-1185">Reference proteome</keyword>
<dbReference type="PANTHER" id="PTHR30290:SF64">
    <property type="entry name" value="ABC TRANSPORTER PERIPLASMIC BINDING PROTEIN"/>
    <property type="match status" value="1"/>
</dbReference>
<dbReference type="AlphaFoldDB" id="A0A6L6WGI5"/>
<sequence length="536" mass="60535">MKLATMTAMAVGLLVAPIQGVAEGRLVPEINFLTWPSTKYQHYYETSAYLAESWRKLGLDIKLDPQPFPAPMLGMWFTDHKFDVVMSVLSGSSARFEPDFYSNNQFKTENSRPGGMNVGSFSSPEVDALGARQMRTYDLDDRREVIYELQEVLYDQQPEALVAYVVNTTAYNTENVKIEGYESTPEGLRSIWNLLKVEPLNEDKIVRLGWTIDQDSWNPLSFKTLEDLGRLGLVYDRLVVVGPSGKPEMWAAESLDAINETTFEVTLRDDLTFNDGVALTPEDVKFTFNYLKENNAVYFQQYLENLANITVDGQKIRFELSTPSAPFVAAALGQIPILPKHIWSNILEETGLEKPQDYRNTKIVGSGAYNLKYWKEGREIYFERNQDHFKAPKADLLMIQFGSAEILSSSLTKGDIDITLQPLVPTVIEEFKALDQLELVQAESNGYMSARYNLNTELFSHKAVRQALSHAIPFEAIIEEVLGGDAAPTPSSIVPSNAYWSNPELEVPDYNLDKARKILTEAGFTWDAENRLHFPD</sequence>
<dbReference type="CDD" id="cd00995">
    <property type="entry name" value="PBP2_NikA_DppA_OppA_like"/>
    <property type="match status" value="1"/>
</dbReference>
<dbReference type="RefSeq" id="WP_157022818.1">
    <property type="nucleotide sequence ID" value="NZ_WQLV01000007.1"/>
</dbReference>
<evidence type="ECO:0000256" key="3">
    <source>
        <dbReference type="ARBA" id="ARBA00022729"/>
    </source>
</evidence>
<dbReference type="InterPro" id="IPR039424">
    <property type="entry name" value="SBP_5"/>
</dbReference>
<evidence type="ECO:0000256" key="2">
    <source>
        <dbReference type="ARBA" id="ARBA00005695"/>
    </source>
</evidence>
<keyword evidence="3" id="KW-0732">Signal</keyword>
<organism evidence="5 6">
    <name type="scientific">Parasedimentitalea huanghaiensis</name>
    <dbReference type="NCBI Taxonomy" id="2682100"/>
    <lineage>
        <taxon>Bacteria</taxon>
        <taxon>Pseudomonadati</taxon>
        <taxon>Pseudomonadota</taxon>
        <taxon>Alphaproteobacteria</taxon>
        <taxon>Rhodobacterales</taxon>
        <taxon>Paracoccaceae</taxon>
        <taxon>Parasedimentitalea</taxon>
    </lineage>
</organism>
<proteinExistence type="inferred from homology"/>
<dbReference type="Gene3D" id="3.90.76.10">
    <property type="entry name" value="Dipeptide-binding Protein, Domain 1"/>
    <property type="match status" value="1"/>
</dbReference>
<accession>A0A6L6WGI5</accession>
<dbReference type="Gene3D" id="3.10.105.10">
    <property type="entry name" value="Dipeptide-binding Protein, Domain 3"/>
    <property type="match status" value="2"/>
</dbReference>
<reference evidence="5 6" key="1">
    <citation type="submission" date="2019-12" db="EMBL/GenBank/DDBJ databases">
        <authorList>
            <person name="Zhang Y.-J."/>
        </authorList>
    </citation>
    <scope>NUCLEOTIDE SEQUENCE [LARGE SCALE GENOMIC DNA]</scope>
    <source>
        <strain evidence="5 6">CY05</strain>
    </source>
</reference>
<feature type="domain" description="Solute-binding protein family 5" evidence="4">
    <location>
        <begin position="247"/>
        <end position="529"/>
    </location>
</feature>
<gene>
    <name evidence="5" type="ORF">GO984_12245</name>
</gene>
<dbReference type="Pfam" id="PF00496">
    <property type="entry name" value="SBP_bac_5"/>
    <property type="match status" value="1"/>
</dbReference>
<protein>
    <recommendedName>
        <fullName evidence="4">Solute-binding protein family 5 domain-containing protein</fullName>
    </recommendedName>
</protein>
<evidence type="ECO:0000313" key="6">
    <source>
        <dbReference type="Proteomes" id="UP000478892"/>
    </source>
</evidence>
<comment type="caution">
    <text evidence="5">The sequence shown here is derived from an EMBL/GenBank/DDBJ whole genome shotgun (WGS) entry which is preliminary data.</text>
</comment>
<dbReference type="SUPFAM" id="SSF53850">
    <property type="entry name" value="Periplasmic binding protein-like II"/>
    <property type="match status" value="2"/>
</dbReference>
<evidence type="ECO:0000256" key="1">
    <source>
        <dbReference type="ARBA" id="ARBA00004418"/>
    </source>
</evidence>
<dbReference type="InterPro" id="IPR000914">
    <property type="entry name" value="SBP_5_dom"/>
</dbReference>
<dbReference type="GO" id="GO:1904680">
    <property type="term" value="F:peptide transmembrane transporter activity"/>
    <property type="evidence" value="ECO:0007669"/>
    <property type="project" value="TreeGrafter"/>
</dbReference>
<dbReference type="PANTHER" id="PTHR30290">
    <property type="entry name" value="PERIPLASMIC BINDING COMPONENT OF ABC TRANSPORTER"/>
    <property type="match status" value="1"/>
</dbReference>
<dbReference type="Proteomes" id="UP000478892">
    <property type="component" value="Unassembled WGS sequence"/>
</dbReference>
<dbReference type="EMBL" id="WQLV01000007">
    <property type="protein sequence ID" value="MVO16580.1"/>
    <property type="molecule type" value="Genomic_DNA"/>
</dbReference>
<dbReference type="Gene3D" id="3.40.190.10">
    <property type="entry name" value="Periplasmic binding protein-like II"/>
    <property type="match status" value="1"/>
</dbReference>